<dbReference type="SMART" id="SM00422">
    <property type="entry name" value="HTH_MERR"/>
    <property type="match status" value="1"/>
</dbReference>
<keyword evidence="5" id="KW-1185">Reference proteome</keyword>
<gene>
    <name evidence="4" type="ORF">EDD27_2817</name>
</gene>
<dbReference type="GO" id="GO:0003700">
    <property type="term" value="F:DNA-binding transcription factor activity"/>
    <property type="evidence" value="ECO:0007669"/>
    <property type="project" value="InterPro"/>
</dbReference>
<protein>
    <submittedName>
        <fullName evidence="4">DNA-binding transcriptional MerR regulator</fullName>
    </submittedName>
</protein>
<dbReference type="Proteomes" id="UP000284824">
    <property type="component" value="Unassembled WGS sequence"/>
</dbReference>
<dbReference type="EMBL" id="SAUN01000001">
    <property type="protein sequence ID" value="RVX40410.1"/>
    <property type="molecule type" value="Genomic_DNA"/>
</dbReference>
<dbReference type="PRINTS" id="PR00040">
    <property type="entry name" value="HTHMERR"/>
</dbReference>
<dbReference type="PANTHER" id="PTHR30204:SF93">
    <property type="entry name" value="HTH MERR-TYPE DOMAIN-CONTAINING PROTEIN"/>
    <property type="match status" value="1"/>
</dbReference>
<proteinExistence type="predicted"/>
<evidence type="ECO:0000313" key="5">
    <source>
        <dbReference type="Proteomes" id="UP000284824"/>
    </source>
</evidence>
<dbReference type="AlphaFoldDB" id="A0A438M3I8"/>
<name>A0A438M3I8_9ACTN</name>
<evidence type="ECO:0000256" key="2">
    <source>
        <dbReference type="SAM" id="MobiDB-lite"/>
    </source>
</evidence>
<dbReference type="Pfam" id="PF13411">
    <property type="entry name" value="MerR_1"/>
    <property type="match status" value="1"/>
</dbReference>
<evidence type="ECO:0000313" key="4">
    <source>
        <dbReference type="EMBL" id="RVX40410.1"/>
    </source>
</evidence>
<dbReference type="Gene3D" id="1.10.1660.10">
    <property type="match status" value="1"/>
</dbReference>
<evidence type="ECO:0000259" key="3">
    <source>
        <dbReference type="PROSITE" id="PS50937"/>
    </source>
</evidence>
<feature type="region of interest" description="Disordered" evidence="2">
    <location>
        <begin position="1"/>
        <end position="23"/>
    </location>
</feature>
<dbReference type="InterPro" id="IPR047057">
    <property type="entry name" value="MerR_fam"/>
</dbReference>
<dbReference type="InterPro" id="IPR000551">
    <property type="entry name" value="MerR-type_HTH_dom"/>
</dbReference>
<comment type="caution">
    <text evidence="4">The sequence shown here is derived from an EMBL/GenBank/DDBJ whole genome shotgun (WGS) entry which is preliminary data.</text>
</comment>
<organism evidence="4 5">
    <name type="scientific">Nonomuraea polychroma</name>
    <dbReference type="NCBI Taxonomy" id="46176"/>
    <lineage>
        <taxon>Bacteria</taxon>
        <taxon>Bacillati</taxon>
        <taxon>Actinomycetota</taxon>
        <taxon>Actinomycetes</taxon>
        <taxon>Streptosporangiales</taxon>
        <taxon>Streptosporangiaceae</taxon>
        <taxon>Nonomuraea</taxon>
    </lineage>
</organism>
<evidence type="ECO:0000256" key="1">
    <source>
        <dbReference type="ARBA" id="ARBA00023125"/>
    </source>
</evidence>
<dbReference type="SUPFAM" id="SSF46955">
    <property type="entry name" value="Putative DNA-binding domain"/>
    <property type="match status" value="1"/>
</dbReference>
<feature type="domain" description="HTH merR-type" evidence="3">
    <location>
        <begin position="29"/>
        <end position="97"/>
    </location>
</feature>
<dbReference type="InterPro" id="IPR009061">
    <property type="entry name" value="DNA-bd_dom_put_sf"/>
</dbReference>
<dbReference type="PROSITE" id="PS50937">
    <property type="entry name" value="HTH_MERR_2"/>
    <property type="match status" value="1"/>
</dbReference>
<accession>A0A438M3I8</accession>
<keyword evidence="1 4" id="KW-0238">DNA-binding</keyword>
<reference evidence="4 5" key="1">
    <citation type="submission" date="2019-01" db="EMBL/GenBank/DDBJ databases">
        <title>Sequencing the genomes of 1000 actinobacteria strains.</title>
        <authorList>
            <person name="Klenk H.-P."/>
        </authorList>
    </citation>
    <scope>NUCLEOTIDE SEQUENCE [LARGE SCALE GENOMIC DNA]</scope>
    <source>
        <strain evidence="4 5">DSM 43925</strain>
    </source>
</reference>
<sequence>MPEMNSQRSEDIDLRTPSGARPRALRDDTLGIGDLARLTGVPVRTIRFYCDEGIIDTVRSTGGHRRFDQAAVDRLGLVRRLRGLGLGLVSIRRVLDGERSVGEVVAAERAVIDVQLADLAWRRASLRAVEEAGPAERAARLELLAAVERGPAARDAVIRFWRRAMLAPISEGMFTAFVTMAVPQPPVDPTPAQVVAYAELVALASDRSLTRALLERARVNIELISDEEALMFGVGEACALAEPLVVAGKAPREGPELERFVAAHASVRRSGDTPEFRSRLLTDLSHEREPRMRRYWRLVTEVSGEVATLGSTHLWLTDSLERSVRL</sequence>
<dbReference type="PANTHER" id="PTHR30204">
    <property type="entry name" value="REDOX-CYCLING DRUG-SENSING TRANSCRIPTIONAL ACTIVATOR SOXR"/>
    <property type="match status" value="1"/>
</dbReference>
<dbReference type="GO" id="GO:0003677">
    <property type="term" value="F:DNA binding"/>
    <property type="evidence" value="ECO:0007669"/>
    <property type="project" value="UniProtKB-KW"/>
</dbReference>